<dbReference type="Pfam" id="PF07980">
    <property type="entry name" value="SusD_RagB"/>
    <property type="match status" value="1"/>
</dbReference>
<comment type="caution">
    <text evidence="8">The sequence shown here is derived from an EMBL/GenBank/DDBJ whole genome shotgun (WGS) entry which is preliminary data.</text>
</comment>
<keyword evidence="5" id="KW-0998">Cell outer membrane</keyword>
<protein>
    <submittedName>
        <fullName evidence="8">RagB/SusD family nutrient uptake outer membrane protein</fullName>
    </submittedName>
</protein>
<dbReference type="SUPFAM" id="SSF48452">
    <property type="entry name" value="TPR-like"/>
    <property type="match status" value="1"/>
</dbReference>
<evidence type="ECO:0000313" key="8">
    <source>
        <dbReference type="EMBL" id="MCD2425090.1"/>
    </source>
</evidence>
<accession>A0ABS8PVJ6</accession>
<feature type="domain" description="SusD-like N-terminal" evidence="7">
    <location>
        <begin position="82"/>
        <end position="203"/>
    </location>
</feature>
<evidence type="ECO:0000259" key="6">
    <source>
        <dbReference type="Pfam" id="PF07980"/>
    </source>
</evidence>
<name>A0ABS8PVJ6_9BACT</name>
<dbReference type="PROSITE" id="PS51257">
    <property type="entry name" value="PROKAR_LIPOPROTEIN"/>
    <property type="match status" value="1"/>
</dbReference>
<sequence length="548" mass="61672">MKNRCLQLLLVFLLCSCNKLLDLKPRDNMSEKTFYKTPADFKLAANALYNSLPGFDFADVESDIAFNQANAVSDGDYLPPENDANWTNAYYYIRNANIMITKGTAFADAETKRYVAEAKFFRALSYWNIFRLFGGVPLVTDVLTETDERLYGPRASRQETVGLIIQDLKEAVADLPKQNDLSAADQGRITRGAASGLLARVTLFEGTWQKYHQQTAAADYLGMAIEAAGNIIAGQEYALFKDKAAQSYRYLFIEEGNGAKENILDRRYAVNVSGQGYPYSVGDPGYLPTKKLADMYLCKDGLPISKSESFKGYATIGSEFENRDPRMTMTFIIPGTYTVRPFHPVTPIQNWPTSPQRNGNTGYITYKYISENAYGNGNNGVNFGFYRHLIRYAEILLIYAEAIYEKNGGISDADLDKSINLLRDRVNMPRLTNAFVSQNGLNMLTEIRRERTLELALEGFRYDDIRRWKTAETEMPGAVTGIKIKNTEWNTIAPYSQASYQSRVDGNGFLVVQAATARKFDPAKHYLRPLPTKEIALSKGNLKQNPSW</sequence>
<dbReference type="InterPro" id="IPR012944">
    <property type="entry name" value="SusD_RagB_dom"/>
</dbReference>
<dbReference type="Pfam" id="PF14322">
    <property type="entry name" value="SusD-like_3"/>
    <property type="match status" value="1"/>
</dbReference>
<proteinExistence type="inferred from homology"/>
<comment type="similarity">
    <text evidence="2">Belongs to the SusD family.</text>
</comment>
<dbReference type="CDD" id="cd08977">
    <property type="entry name" value="SusD"/>
    <property type="match status" value="1"/>
</dbReference>
<feature type="domain" description="RagB/SusD" evidence="6">
    <location>
        <begin position="278"/>
        <end position="548"/>
    </location>
</feature>
<evidence type="ECO:0000259" key="7">
    <source>
        <dbReference type="Pfam" id="PF14322"/>
    </source>
</evidence>
<organism evidence="8 9">
    <name type="scientific">Niabella pedocola</name>
    <dbReference type="NCBI Taxonomy" id="1752077"/>
    <lineage>
        <taxon>Bacteria</taxon>
        <taxon>Pseudomonadati</taxon>
        <taxon>Bacteroidota</taxon>
        <taxon>Chitinophagia</taxon>
        <taxon>Chitinophagales</taxon>
        <taxon>Chitinophagaceae</taxon>
        <taxon>Niabella</taxon>
    </lineage>
</organism>
<dbReference type="EMBL" id="JAJNEC010000006">
    <property type="protein sequence ID" value="MCD2425090.1"/>
    <property type="molecule type" value="Genomic_DNA"/>
</dbReference>
<keyword evidence="4" id="KW-0472">Membrane</keyword>
<reference evidence="8 9" key="1">
    <citation type="submission" date="2021-11" db="EMBL/GenBank/DDBJ databases">
        <title>Genomic of Niabella pedocola.</title>
        <authorList>
            <person name="Wu T."/>
        </authorList>
    </citation>
    <scope>NUCLEOTIDE SEQUENCE [LARGE SCALE GENOMIC DNA]</scope>
    <source>
        <strain evidence="8 9">JCM 31011</strain>
    </source>
</reference>
<evidence type="ECO:0000256" key="2">
    <source>
        <dbReference type="ARBA" id="ARBA00006275"/>
    </source>
</evidence>
<dbReference type="InterPro" id="IPR033985">
    <property type="entry name" value="SusD-like_N"/>
</dbReference>
<dbReference type="Gene3D" id="1.25.40.390">
    <property type="match status" value="1"/>
</dbReference>
<evidence type="ECO:0000256" key="3">
    <source>
        <dbReference type="ARBA" id="ARBA00022729"/>
    </source>
</evidence>
<dbReference type="Proteomes" id="UP001199816">
    <property type="component" value="Unassembled WGS sequence"/>
</dbReference>
<evidence type="ECO:0000256" key="4">
    <source>
        <dbReference type="ARBA" id="ARBA00023136"/>
    </source>
</evidence>
<dbReference type="RefSeq" id="WP_231007505.1">
    <property type="nucleotide sequence ID" value="NZ_JAJNEC010000006.1"/>
</dbReference>
<evidence type="ECO:0000256" key="1">
    <source>
        <dbReference type="ARBA" id="ARBA00004442"/>
    </source>
</evidence>
<dbReference type="InterPro" id="IPR011990">
    <property type="entry name" value="TPR-like_helical_dom_sf"/>
</dbReference>
<evidence type="ECO:0000256" key="5">
    <source>
        <dbReference type="ARBA" id="ARBA00023237"/>
    </source>
</evidence>
<gene>
    <name evidence="8" type="ORF">LQ567_20055</name>
</gene>
<comment type="subcellular location">
    <subcellularLocation>
        <location evidence="1">Cell outer membrane</location>
    </subcellularLocation>
</comment>
<keyword evidence="9" id="KW-1185">Reference proteome</keyword>
<evidence type="ECO:0000313" key="9">
    <source>
        <dbReference type="Proteomes" id="UP001199816"/>
    </source>
</evidence>
<keyword evidence="3" id="KW-0732">Signal</keyword>